<name>C7PZR2_CATAD</name>
<reference evidence="5 6" key="1">
    <citation type="journal article" date="2009" name="Stand. Genomic Sci.">
        <title>Complete genome sequence of Catenulispora acidiphila type strain (ID 139908).</title>
        <authorList>
            <person name="Copeland A."/>
            <person name="Lapidus A."/>
            <person name="Glavina Del Rio T."/>
            <person name="Nolan M."/>
            <person name="Lucas S."/>
            <person name="Chen F."/>
            <person name="Tice H."/>
            <person name="Cheng J.F."/>
            <person name="Bruce D."/>
            <person name="Goodwin L."/>
            <person name="Pitluck S."/>
            <person name="Mikhailova N."/>
            <person name="Pati A."/>
            <person name="Ivanova N."/>
            <person name="Mavromatis K."/>
            <person name="Chen A."/>
            <person name="Palaniappan K."/>
            <person name="Chain P."/>
            <person name="Land M."/>
            <person name="Hauser L."/>
            <person name="Chang Y.J."/>
            <person name="Jeffries C.D."/>
            <person name="Chertkov O."/>
            <person name="Brettin T."/>
            <person name="Detter J.C."/>
            <person name="Han C."/>
            <person name="Ali Z."/>
            <person name="Tindall B.J."/>
            <person name="Goker M."/>
            <person name="Bristow J."/>
            <person name="Eisen J.A."/>
            <person name="Markowitz V."/>
            <person name="Hugenholtz P."/>
            <person name="Kyrpides N.C."/>
            <person name="Klenk H.P."/>
        </authorList>
    </citation>
    <scope>NUCLEOTIDE SEQUENCE [LARGE SCALE GENOMIC DNA]</scope>
    <source>
        <strain evidence="6">DSM 44928 / JCM 14897 / NBRC 102108 / NRRL B-24433 / ID139908</strain>
    </source>
</reference>
<proteinExistence type="predicted"/>
<dbReference type="PANTHER" id="PTHR30146:SF109">
    <property type="entry name" value="HTH-TYPE TRANSCRIPTIONAL REGULATOR GALS"/>
    <property type="match status" value="1"/>
</dbReference>
<evidence type="ECO:0000313" key="6">
    <source>
        <dbReference type="Proteomes" id="UP000000851"/>
    </source>
</evidence>
<dbReference type="InterPro" id="IPR010982">
    <property type="entry name" value="Lambda_DNA-bd_dom_sf"/>
</dbReference>
<keyword evidence="1" id="KW-0805">Transcription regulation</keyword>
<evidence type="ECO:0000259" key="4">
    <source>
        <dbReference type="PROSITE" id="PS50932"/>
    </source>
</evidence>
<dbReference type="GO" id="GO:0000976">
    <property type="term" value="F:transcription cis-regulatory region binding"/>
    <property type="evidence" value="ECO:0007669"/>
    <property type="project" value="TreeGrafter"/>
</dbReference>
<accession>C7PZR2</accession>
<dbReference type="Proteomes" id="UP000000851">
    <property type="component" value="Chromosome"/>
</dbReference>
<evidence type="ECO:0000256" key="2">
    <source>
        <dbReference type="ARBA" id="ARBA00023125"/>
    </source>
</evidence>
<keyword evidence="2" id="KW-0238">DNA-binding</keyword>
<dbReference type="SUPFAM" id="SSF53822">
    <property type="entry name" value="Periplasmic binding protein-like I"/>
    <property type="match status" value="1"/>
</dbReference>
<dbReference type="InParanoid" id="C7PZR2"/>
<gene>
    <name evidence="5" type="ordered locus">Caci_4716</name>
</gene>
<dbReference type="CDD" id="cd01392">
    <property type="entry name" value="HTH_LacI"/>
    <property type="match status" value="1"/>
</dbReference>
<sequence>MTRERVRAGETVRGGGRPGLRDVAELAGVSHQTVSRVFKDHPRVSAETRAKVLAAAAQLDFRPNAIARALATGSSRTIGVVSFDTTLFGPASMVSAIESSARDADYFVSVVGLASPSRRSVAEAADRMRGQGVDGIILIPGHVPADQVVRHLPAMLPVVSLSAAETVASASVDQYDGPLAAVRHLLDLGHRTVHHVAGPADWLDARQREQAWRDALTAAGAPVPEPLPGDWSAASGYERGQVLAADPRVSAVFAANDHIALGVLLALHEARRRVPEEVSVIGFDDIPEAAFFTPPLTTVRQDFSALGRRSMALLLDQIGASAPAASPVAAVIPTELVVRRSTARRA</sequence>
<protein>
    <submittedName>
        <fullName evidence="5">Transcriptional regulator, LacI family</fullName>
    </submittedName>
</protein>
<keyword evidence="6" id="KW-1185">Reference proteome</keyword>
<evidence type="ECO:0000256" key="1">
    <source>
        <dbReference type="ARBA" id="ARBA00023015"/>
    </source>
</evidence>
<dbReference type="GO" id="GO:0003700">
    <property type="term" value="F:DNA-binding transcription factor activity"/>
    <property type="evidence" value="ECO:0007669"/>
    <property type="project" value="TreeGrafter"/>
</dbReference>
<organism evidence="5 6">
    <name type="scientific">Catenulispora acidiphila (strain DSM 44928 / JCM 14897 / NBRC 102108 / NRRL B-24433 / ID139908)</name>
    <dbReference type="NCBI Taxonomy" id="479433"/>
    <lineage>
        <taxon>Bacteria</taxon>
        <taxon>Bacillati</taxon>
        <taxon>Actinomycetota</taxon>
        <taxon>Actinomycetes</taxon>
        <taxon>Catenulisporales</taxon>
        <taxon>Catenulisporaceae</taxon>
        <taxon>Catenulispora</taxon>
    </lineage>
</organism>
<evidence type="ECO:0000256" key="3">
    <source>
        <dbReference type="ARBA" id="ARBA00023163"/>
    </source>
</evidence>
<dbReference type="RefSeq" id="WP_015793306.1">
    <property type="nucleotide sequence ID" value="NC_013131.1"/>
</dbReference>
<dbReference type="InterPro" id="IPR028082">
    <property type="entry name" value="Peripla_BP_I"/>
</dbReference>
<dbReference type="PANTHER" id="PTHR30146">
    <property type="entry name" value="LACI-RELATED TRANSCRIPTIONAL REPRESSOR"/>
    <property type="match status" value="1"/>
</dbReference>
<dbReference type="STRING" id="479433.Caci_4716"/>
<dbReference type="HOGENOM" id="CLU_037628_6_1_11"/>
<dbReference type="SUPFAM" id="SSF47413">
    <property type="entry name" value="lambda repressor-like DNA-binding domains"/>
    <property type="match status" value="1"/>
</dbReference>
<dbReference type="Gene3D" id="3.40.50.2300">
    <property type="match status" value="2"/>
</dbReference>
<keyword evidence="3" id="KW-0804">Transcription</keyword>
<dbReference type="CDD" id="cd01574">
    <property type="entry name" value="PBP1_LacI"/>
    <property type="match status" value="1"/>
</dbReference>
<dbReference type="KEGG" id="cai:Caci_4716"/>
<evidence type="ECO:0000313" key="5">
    <source>
        <dbReference type="EMBL" id="ACU73577.1"/>
    </source>
</evidence>
<dbReference type="EMBL" id="CP001700">
    <property type="protein sequence ID" value="ACU73577.1"/>
    <property type="molecule type" value="Genomic_DNA"/>
</dbReference>
<dbReference type="Gene3D" id="1.10.260.40">
    <property type="entry name" value="lambda repressor-like DNA-binding domains"/>
    <property type="match status" value="1"/>
</dbReference>
<dbReference type="SMART" id="SM00354">
    <property type="entry name" value="HTH_LACI"/>
    <property type="match status" value="1"/>
</dbReference>
<dbReference type="InterPro" id="IPR046335">
    <property type="entry name" value="LacI/GalR-like_sensor"/>
</dbReference>
<dbReference type="PROSITE" id="PS50932">
    <property type="entry name" value="HTH_LACI_2"/>
    <property type="match status" value="1"/>
</dbReference>
<dbReference type="Pfam" id="PF13377">
    <property type="entry name" value="Peripla_BP_3"/>
    <property type="match status" value="1"/>
</dbReference>
<dbReference type="Pfam" id="PF00356">
    <property type="entry name" value="LacI"/>
    <property type="match status" value="1"/>
</dbReference>
<dbReference type="InterPro" id="IPR000843">
    <property type="entry name" value="HTH_LacI"/>
</dbReference>
<dbReference type="eggNOG" id="COG1609">
    <property type="taxonomic scope" value="Bacteria"/>
</dbReference>
<feature type="domain" description="HTH lacI-type" evidence="4">
    <location>
        <begin position="18"/>
        <end position="72"/>
    </location>
</feature>
<dbReference type="AlphaFoldDB" id="C7PZR2"/>